<evidence type="ECO:0000256" key="1">
    <source>
        <dbReference type="ARBA" id="ARBA00006484"/>
    </source>
</evidence>
<reference evidence="3" key="1">
    <citation type="journal article" date="2020" name="Stud. Mycol.">
        <title>101 Dothideomycetes genomes: a test case for predicting lifestyles and emergence of pathogens.</title>
        <authorList>
            <person name="Haridas S."/>
            <person name="Albert R."/>
            <person name="Binder M."/>
            <person name="Bloem J."/>
            <person name="Labutti K."/>
            <person name="Salamov A."/>
            <person name="Andreopoulos B."/>
            <person name="Baker S."/>
            <person name="Barry K."/>
            <person name="Bills G."/>
            <person name="Bluhm B."/>
            <person name="Cannon C."/>
            <person name="Castanera R."/>
            <person name="Culley D."/>
            <person name="Daum C."/>
            <person name="Ezra D."/>
            <person name="Gonzalez J."/>
            <person name="Henrissat B."/>
            <person name="Kuo A."/>
            <person name="Liang C."/>
            <person name="Lipzen A."/>
            <person name="Lutzoni F."/>
            <person name="Magnuson J."/>
            <person name="Mondo S."/>
            <person name="Nolan M."/>
            <person name="Ohm R."/>
            <person name="Pangilinan J."/>
            <person name="Park H.-J."/>
            <person name="Ramirez L."/>
            <person name="Alfaro M."/>
            <person name="Sun H."/>
            <person name="Tritt A."/>
            <person name="Yoshinaga Y."/>
            <person name="Zwiers L.-H."/>
            <person name="Turgeon B."/>
            <person name="Goodwin S."/>
            <person name="Spatafora J."/>
            <person name="Crous P."/>
            <person name="Grigoriev I."/>
        </authorList>
    </citation>
    <scope>NUCLEOTIDE SEQUENCE</scope>
    <source>
        <strain evidence="3">CBS 113818</strain>
    </source>
</reference>
<dbReference type="SUPFAM" id="SSF51735">
    <property type="entry name" value="NAD(P)-binding Rossmann-fold domains"/>
    <property type="match status" value="1"/>
</dbReference>
<comment type="similarity">
    <text evidence="1">Belongs to the short-chain dehydrogenases/reductases (SDR) family.</text>
</comment>
<dbReference type="InterPro" id="IPR002347">
    <property type="entry name" value="SDR_fam"/>
</dbReference>
<dbReference type="InterPro" id="IPR036291">
    <property type="entry name" value="NAD(P)-bd_dom_sf"/>
</dbReference>
<dbReference type="PANTHER" id="PTHR42901">
    <property type="entry name" value="ALCOHOL DEHYDROGENASE"/>
    <property type="match status" value="1"/>
</dbReference>
<dbReference type="PRINTS" id="PR00081">
    <property type="entry name" value="GDHRDH"/>
</dbReference>
<dbReference type="Gene3D" id="3.40.50.720">
    <property type="entry name" value="NAD(P)-binding Rossmann-like Domain"/>
    <property type="match status" value="1"/>
</dbReference>
<protein>
    <submittedName>
        <fullName evidence="3">NAD(P)-binding protein</fullName>
    </submittedName>
</protein>
<dbReference type="EMBL" id="MU006225">
    <property type="protein sequence ID" value="KAF2826609.1"/>
    <property type="molecule type" value="Genomic_DNA"/>
</dbReference>
<evidence type="ECO:0000256" key="2">
    <source>
        <dbReference type="ARBA" id="ARBA00023002"/>
    </source>
</evidence>
<dbReference type="GO" id="GO:0016491">
    <property type="term" value="F:oxidoreductase activity"/>
    <property type="evidence" value="ECO:0007669"/>
    <property type="project" value="UniProtKB-KW"/>
</dbReference>
<accession>A0A6A7A1H9</accession>
<name>A0A6A7A1H9_9PLEO</name>
<dbReference type="Proteomes" id="UP000799424">
    <property type="component" value="Unassembled WGS sequence"/>
</dbReference>
<dbReference type="CDD" id="cd05233">
    <property type="entry name" value="SDR_c"/>
    <property type="match status" value="1"/>
</dbReference>
<keyword evidence="2" id="KW-0560">Oxidoreductase</keyword>
<dbReference type="OrthoDB" id="1933717at2759"/>
<evidence type="ECO:0000313" key="3">
    <source>
        <dbReference type="EMBL" id="KAF2826609.1"/>
    </source>
</evidence>
<evidence type="ECO:0000313" key="4">
    <source>
        <dbReference type="Proteomes" id="UP000799424"/>
    </source>
</evidence>
<dbReference type="Pfam" id="PF00106">
    <property type="entry name" value="adh_short"/>
    <property type="match status" value="1"/>
</dbReference>
<organism evidence="3 4">
    <name type="scientific">Ophiobolus disseminans</name>
    <dbReference type="NCBI Taxonomy" id="1469910"/>
    <lineage>
        <taxon>Eukaryota</taxon>
        <taxon>Fungi</taxon>
        <taxon>Dikarya</taxon>
        <taxon>Ascomycota</taxon>
        <taxon>Pezizomycotina</taxon>
        <taxon>Dothideomycetes</taxon>
        <taxon>Pleosporomycetidae</taxon>
        <taxon>Pleosporales</taxon>
        <taxon>Pleosporineae</taxon>
        <taxon>Phaeosphaeriaceae</taxon>
        <taxon>Ophiobolus</taxon>
    </lineage>
</organism>
<dbReference type="PANTHER" id="PTHR42901:SF1">
    <property type="entry name" value="ALCOHOL DEHYDROGENASE"/>
    <property type="match status" value="1"/>
</dbReference>
<keyword evidence="4" id="KW-1185">Reference proteome</keyword>
<proteinExistence type="inferred from homology"/>
<gene>
    <name evidence="3" type="ORF">CC86DRAFT_466470</name>
</gene>
<sequence>MDNLPTDHFVKLQQFTPVVYRDVYPAIEPTQASLSQKGKVVIVTGASQGLGARAFVPAFAKAGAKAIVLVARSADKLDEVAASIAASHPDVETLVVPTDIANPASVTALFESVKEKYGHADVLVNNAGIFKAIAPVQDVDQQAWWDELTLNIRGTFLVTQAFLAALPTPTTPAKVITLTTGAAYEVFPTLSAYSLSKLSAFQLMTYVAVENPNVVAVALHPGIVDTDMVIDMFRRFALDTPELVGGVAVWLAAWQEGREFLSGRYVSANWDVDGLVMRKEEIVEKGLLKMDIKAELGDGQFGQ</sequence>
<dbReference type="AlphaFoldDB" id="A0A6A7A1H9"/>